<dbReference type="EMBL" id="DVOT01000158">
    <property type="protein sequence ID" value="HIV28085.1"/>
    <property type="molecule type" value="Genomic_DNA"/>
</dbReference>
<dbReference type="InterPro" id="IPR000182">
    <property type="entry name" value="GNAT_dom"/>
</dbReference>
<reference evidence="2" key="2">
    <citation type="journal article" date="2021" name="PeerJ">
        <title>Extensive microbial diversity within the chicken gut microbiome revealed by metagenomics and culture.</title>
        <authorList>
            <person name="Gilroy R."/>
            <person name="Ravi A."/>
            <person name="Getino M."/>
            <person name="Pursley I."/>
            <person name="Horton D.L."/>
            <person name="Alikhan N.F."/>
            <person name="Baker D."/>
            <person name="Gharbi K."/>
            <person name="Hall N."/>
            <person name="Watson M."/>
            <person name="Adriaenssens E.M."/>
            <person name="Foster-Nyarko E."/>
            <person name="Jarju S."/>
            <person name="Secka A."/>
            <person name="Antonio M."/>
            <person name="Oren A."/>
            <person name="Chaudhuri R.R."/>
            <person name="La Ragione R."/>
            <person name="Hildebrand F."/>
            <person name="Pallen M.J."/>
        </authorList>
    </citation>
    <scope>NUCLEOTIDE SEQUENCE</scope>
    <source>
        <strain evidence="2">CHK183-6373</strain>
    </source>
</reference>
<evidence type="ECO:0000313" key="2">
    <source>
        <dbReference type="EMBL" id="HIV28085.1"/>
    </source>
</evidence>
<sequence length="185" mass="20879">MGLDKSIPYYSVNMVCAAPQRAPRGAALLAGYAFAGYTDGMEEDWARILVETGMADSRERALECFREFRENLPLTRERMLFVRDGAGDVVATATLWQSEWEGESLARIHWVGVLPAHEGKGIAKAMLSRLFRRYDELGLTGRVFLVTQSWSYLAIHIYQTYGFAPAPSDPPEAWELIQKMLGKER</sequence>
<dbReference type="CDD" id="cd04301">
    <property type="entry name" value="NAT_SF"/>
    <property type="match status" value="1"/>
</dbReference>
<protein>
    <submittedName>
        <fullName evidence="2">GNAT family N-acetyltransferase</fullName>
    </submittedName>
</protein>
<dbReference type="Gene3D" id="3.40.630.30">
    <property type="match status" value="1"/>
</dbReference>
<accession>A0A9D1P905</accession>
<reference evidence="2" key="1">
    <citation type="submission" date="2020-10" db="EMBL/GenBank/DDBJ databases">
        <authorList>
            <person name="Gilroy R."/>
        </authorList>
    </citation>
    <scope>NUCLEOTIDE SEQUENCE</scope>
    <source>
        <strain evidence="2">CHK183-6373</strain>
    </source>
</reference>
<dbReference type="InterPro" id="IPR016181">
    <property type="entry name" value="Acyl_CoA_acyltransferase"/>
</dbReference>
<dbReference type="GO" id="GO:0016747">
    <property type="term" value="F:acyltransferase activity, transferring groups other than amino-acyl groups"/>
    <property type="evidence" value="ECO:0007669"/>
    <property type="project" value="InterPro"/>
</dbReference>
<dbReference type="SUPFAM" id="SSF55729">
    <property type="entry name" value="Acyl-CoA N-acyltransferases (Nat)"/>
    <property type="match status" value="1"/>
</dbReference>
<organism evidence="2 3">
    <name type="scientific">Candidatus Ornithocaccomicrobium faecavium</name>
    <dbReference type="NCBI Taxonomy" id="2840890"/>
    <lineage>
        <taxon>Bacteria</taxon>
        <taxon>Bacillati</taxon>
        <taxon>Bacillota</taxon>
        <taxon>Clostridia</taxon>
        <taxon>Candidatus Ornithocaccomicrobium</taxon>
    </lineage>
</organism>
<proteinExistence type="predicted"/>
<gene>
    <name evidence="2" type="ORF">IAA64_08950</name>
</gene>
<dbReference type="Proteomes" id="UP000886884">
    <property type="component" value="Unassembled WGS sequence"/>
</dbReference>
<evidence type="ECO:0000313" key="3">
    <source>
        <dbReference type="Proteomes" id="UP000886884"/>
    </source>
</evidence>
<feature type="domain" description="N-acetyltransferase" evidence="1">
    <location>
        <begin position="35"/>
        <end position="182"/>
    </location>
</feature>
<dbReference type="Pfam" id="PF00583">
    <property type="entry name" value="Acetyltransf_1"/>
    <property type="match status" value="1"/>
</dbReference>
<dbReference type="PROSITE" id="PS51186">
    <property type="entry name" value="GNAT"/>
    <property type="match status" value="1"/>
</dbReference>
<comment type="caution">
    <text evidence="2">The sequence shown here is derived from an EMBL/GenBank/DDBJ whole genome shotgun (WGS) entry which is preliminary data.</text>
</comment>
<evidence type="ECO:0000259" key="1">
    <source>
        <dbReference type="PROSITE" id="PS51186"/>
    </source>
</evidence>
<name>A0A9D1P905_9FIRM</name>
<dbReference type="AlphaFoldDB" id="A0A9D1P905"/>